<dbReference type="InterPro" id="IPR014284">
    <property type="entry name" value="RNA_pol_sigma-70_dom"/>
</dbReference>
<dbReference type="CDD" id="cd06171">
    <property type="entry name" value="Sigma70_r4"/>
    <property type="match status" value="1"/>
</dbReference>
<dbReference type="Pfam" id="PF08281">
    <property type="entry name" value="Sigma70_r4_2"/>
    <property type="match status" value="1"/>
</dbReference>
<dbReference type="SUPFAM" id="SSF88946">
    <property type="entry name" value="Sigma2 domain of RNA polymerase sigma factors"/>
    <property type="match status" value="1"/>
</dbReference>
<accession>A0A345NQH4</accession>
<evidence type="ECO:0000313" key="9">
    <source>
        <dbReference type="EMBL" id="AXH97282.1"/>
    </source>
</evidence>
<organism evidence="9 10">
    <name type="scientific">Ornithinimicrobium avium</name>
    <dbReference type="NCBI Taxonomy" id="2283195"/>
    <lineage>
        <taxon>Bacteria</taxon>
        <taxon>Bacillati</taxon>
        <taxon>Actinomycetota</taxon>
        <taxon>Actinomycetes</taxon>
        <taxon>Micrococcales</taxon>
        <taxon>Ornithinimicrobiaceae</taxon>
        <taxon>Ornithinimicrobium</taxon>
    </lineage>
</organism>
<dbReference type="InterPro" id="IPR013249">
    <property type="entry name" value="RNA_pol_sigma70_r4_t2"/>
</dbReference>
<dbReference type="PANTHER" id="PTHR43133:SF50">
    <property type="entry name" value="ECF RNA POLYMERASE SIGMA FACTOR SIGM"/>
    <property type="match status" value="1"/>
</dbReference>
<feature type="region of interest" description="Disordered" evidence="6">
    <location>
        <begin position="1"/>
        <end position="24"/>
    </location>
</feature>
<dbReference type="GO" id="GO:0006352">
    <property type="term" value="P:DNA-templated transcription initiation"/>
    <property type="evidence" value="ECO:0007669"/>
    <property type="project" value="InterPro"/>
</dbReference>
<sequence>MGAGGLHGRARGRGRRLGGGPADLHAVGRQHVREGDPTVGGPNRGTTFARPGALGTRGTAQLTVTGRRRSVVRRQQEETFVAFATAAKPWLLTTAWMLAGDPHTAEDLVQETLVRLYTRWSRVGHQQPAAYARRVLANLHTDRWRRTRREVLVEDHAERSGGHAPDPVLVDLVRALQGLGPRERECVVLRHYLDLSEKQTAEALGVSVGAVKGYTSRGLGALRDVLKEADHV</sequence>
<keyword evidence="3" id="KW-0731">Sigma factor</keyword>
<evidence type="ECO:0000259" key="8">
    <source>
        <dbReference type="Pfam" id="PF08281"/>
    </source>
</evidence>
<dbReference type="InterPro" id="IPR013324">
    <property type="entry name" value="RNA_pol_sigma_r3/r4-like"/>
</dbReference>
<evidence type="ECO:0000256" key="4">
    <source>
        <dbReference type="ARBA" id="ARBA00023125"/>
    </source>
</evidence>
<dbReference type="InterPro" id="IPR014325">
    <property type="entry name" value="RNA_pol_sigma-E_actinobac"/>
</dbReference>
<dbReference type="AlphaFoldDB" id="A0A345NQH4"/>
<evidence type="ECO:0000256" key="1">
    <source>
        <dbReference type="ARBA" id="ARBA00010641"/>
    </source>
</evidence>
<dbReference type="KEGG" id="orn:DV701_15205"/>
<keyword evidence="4" id="KW-0238">DNA-binding</keyword>
<dbReference type="NCBIfam" id="TIGR02937">
    <property type="entry name" value="sigma70-ECF"/>
    <property type="match status" value="1"/>
</dbReference>
<dbReference type="OrthoDB" id="3692620at2"/>
<keyword evidence="10" id="KW-1185">Reference proteome</keyword>
<dbReference type="GO" id="GO:0016987">
    <property type="term" value="F:sigma factor activity"/>
    <property type="evidence" value="ECO:0007669"/>
    <property type="project" value="UniProtKB-KW"/>
</dbReference>
<proteinExistence type="inferred from homology"/>
<evidence type="ECO:0000256" key="5">
    <source>
        <dbReference type="ARBA" id="ARBA00023163"/>
    </source>
</evidence>
<dbReference type="GO" id="GO:0003677">
    <property type="term" value="F:DNA binding"/>
    <property type="evidence" value="ECO:0007669"/>
    <property type="project" value="UniProtKB-KW"/>
</dbReference>
<reference evidence="9 10" key="1">
    <citation type="submission" date="2018-07" db="EMBL/GenBank/DDBJ databases">
        <title>Complete genome sequencing of Ornithinimicrobium sp. AMA3305.</title>
        <authorList>
            <person name="Bae J.-W."/>
        </authorList>
    </citation>
    <scope>NUCLEOTIDE SEQUENCE [LARGE SCALE GENOMIC DNA]</scope>
    <source>
        <strain evidence="9 10">AMA3305</strain>
    </source>
</reference>
<dbReference type="Pfam" id="PF04542">
    <property type="entry name" value="Sigma70_r2"/>
    <property type="match status" value="1"/>
</dbReference>
<evidence type="ECO:0000259" key="7">
    <source>
        <dbReference type="Pfam" id="PF04542"/>
    </source>
</evidence>
<comment type="similarity">
    <text evidence="1">Belongs to the sigma-70 factor family. ECF subfamily.</text>
</comment>
<dbReference type="Gene3D" id="1.10.10.10">
    <property type="entry name" value="Winged helix-like DNA-binding domain superfamily/Winged helix DNA-binding domain"/>
    <property type="match status" value="1"/>
</dbReference>
<dbReference type="InterPro" id="IPR007627">
    <property type="entry name" value="RNA_pol_sigma70_r2"/>
</dbReference>
<keyword evidence="2" id="KW-0805">Transcription regulation</keyword>
<dbReference type="InterPro" id="IPR039425">
    <property type="entry name" value="RNA_pol_sigma-70-like"/>
</dbReference>
<evidence type="ECO:0000313" key="10">
    <source>
        <dbReference type="Proteomes" id="UP000253790"/>
    </source>
</evidence>
<keyword evidence="5" id="KW-0804">Transcription</keyword>
<evidence type="ECO:0000256" key="2">
    <source>
        <dbReference type="ARBA" id="ARBA00023015"/>
    </source>
</evidence>
<dbReference type="InterPro" id="IPR013325">
    <property type="entry name" value="RNA_pol_sigma_r2"/>
</dbReference>
<feature type="domain" description="RNA polymerase sigma-70 region 2" evidence="7">
    <location>
        <begin position="86"/>
        <end position="149"/>
    </location>
</feature>
<dbReference type="InterPro" id="IPR036388">
    <property type="entry name" value="WH-like_DNA-bd_sf"/>
</dbReference>
<dbReference type="Gene3D" id="1.10.1740.10">
    <property type="match status" value="1"/>
</dbReference>
<dbReference type="Proteomes" id="UP000253790">
    <property type="component" value="Chromosome"/>
</dbReference>
<evidence type="ECO:0000256" key="6">
    <source>
        <dbReference type="SAM" id="MobiDB-lite"/>
    </source>
</evidence>
<dbReference type="EMBL" id="CP031229">
    <property type="protein sequence ID" value="AXH97282.1"/>
    <property type="molecule type" value="Genomic_DNA"/>
</dbReference>
<protein>
    <submittedName>
        <fullName evidence="9">SigE family RNA polymerase sigma factor</fullName>
    </submittedName>
</protein>
<evidence type="ECO:0000256" key="3">
    <source>
        <dbReference type="ARBA" id="ARBA00023082"/>
    </source>
</evidence>
<name>A0A345NQH4_9MICO</name>
<dbReference type="PANTHER" id="PTHR43133">
    <property type="entry name" value="RNA POLYMERASE ECF-TYPE SIGMA FACTO"/>
    <property type="match status" value="1"/>
</dbReference>
<gene>
    <name evidence="9" type="ORF">DV701_15205</name>
</gene>
<dbReference type="NCBIfam" id="TIGR02983">
    <property type="entry name" value="SigE-fam_strep"/>
    <property type="match status" value="1"/>
</dbReference>
<dbReference type="SUPFAM" id="SSF88659">
    <property type="entry name" value="Sigma3 and sigma4 domains of RNA polymerase sigma factors"/>
    <property type="match status" value="1"/>
</dbReference>
<feature type="domain" description="RNA polymerase sigma factor 70 region 4 type 2" evidence="8">
    <location>
        <begin position="171"/>
        <end position="221"/>
    </location>
</feature>